<evidence type="ECO:0000313" key="5">
    <source>
        <dbReference type="Proteomes" id="UP000279962"/>
    </source>
</evidence>
<dbReference type="Proteomes" id="UP000279962">
    <property type="component" value="Chromosome"/>
</dbReference>
<evidence type="ECO:0000256" key="3">
    <source>
        <dbReference type="ARBA" id="ARBA00022691"/>
    </source>
</evidence>
<gene>
    <name evidence="4" type="ORF">CDG68_09520</name>
</gene>
<keyword evidence="1 4" id="KW-0489">Methyltransferase</keyword>
<dbReference type="PROSITE" id="PS51682">
    <property type="entry name" value="SAM_OMT_I"/>
    <property type="match status" value="1"/>
</dbReference>
<dbReference type="GO" id="GO:0008171">
    <property type="term" value="F:O-methyltransferase activity"/>
    <property type="evidence" value="ECO:0007669"/>
    <property type="project" value="InterPro"/>
</dbReference>
<accession>A0A3G2T1G0</accession>
<sequence>MSLSSPFLQRLNELYQSFIKFDATQCDRIKRYRNIEPESALFLAMQIRIQQSKRILEIGTSTGYSTLWLADAAQVTGGQVTTVEIDEKRTQQAKEYAKELQVDDVIDFWVGDAQQFLENSQRKYDFILLDAERDAYLNYWKYLQNMIENQGGVLIVDNVISHSAEVKSFITEVKQDQRFITTTLPIGAGLFIVTFKN</sequence>
<keyword evidence="2 4" id="KW-0808">Transferase</keyword>
<dbReference type="Pfam" id="PF01596">
    <property type="entry name" value="Methyltransf_3"/>
    <property type="match status" value="1"/>
</dbReference>
<evidence type="ECO:0000256" key="1">
    <source>
        <dbReference type="ARBA" id="ARBA00022603"/>
    </source>
</evidence>
<dbReference type="AlphaFoldDB" id="A0A3G2T1G0"/>
<name>A0A3G2T1G0_9GAMM</name>
<organism evidence="4 5">
    <name type="scientific">Acinetobacter wuhouensis</name>
    <dbReference type="NCBI Taxonomy" id="1879050"/>
    <lineage>
        <taxon>Bacteria</taxon>
        <taxon>Pseudomonadati</taxon>
        <taxon>Pseudomonadota</taxon>
        <taxon>Gammaproteobacteria</taxon>
        <taxon>Moraxellales</taxon>
        <taxon>Moraxellaceae</taxon>
        <taxon>Acinetobacter</taxon>
    </lineage>
</organism>
<dbReference type="PANTHER" id="PTHR43167">
    <property type="entry name" value="PUTATIVE (AFU_ORTHOLOGUE AFUA_6G01830)-RELATED"/>
    <property type="match status" value="1"/>
</dbReference>
<dbReference type="EMBL" id="CP033133">
    <property type="protein sequence ID" value="AYO53855.1"/>
    <property type="molecule type" value="Genomic_DNA"/>
</dbReference>
<evidence type="ECO:0000256" key="2">
    <source>
        <dbReference type="ARBA" id="ARBA00022679"/>
    </source>
</evidence>
<dbReference type="InterPro" id="IPR029063">
    <property type="entry name" value="SAM-dependent_MTases_sf"/>
</dbReference>
<dbReference type="RefSeq" id="WP_087554444.1">
    <property type="nucleotide sequence ID" value="NZ_CP033133.1"/>
</dbReference>
<dbReference type="Gene3D" id="3.40.50.150">
    <property type="entry name" value="Vaccinia Virus protein VP39"/>
    <property type="match status" value="1"/>
</dbReference>
<dbReference type="InterPro" id="IPR002935">
    <property type="entry name" value="SAM_O-MeTrfase"/>
</dbReference>
<dbReference type="SUPFAM" id="SSF53335">
    <property type="entry name" value="S-adenosyl-L-methionine-dependent methyltransferases"/>
    <property type="match status" value="1"/>
</dbReference>
<dbReference type="CDD" id="cd02440">
    <property type="entry name" value="AdoMet_MTases"/>
    <property type="match status" value="1"/>
</dbReference>
<proteinExistence type="predicted"/>
<protein>
    <submittedName>
        <fullName evidence="4">O-methyltransferase</fullName>
    </submittedName>
</protein>
<dbReference type="GO" id="GO:0032259">
    <property type="term" value="P:methylation"/>
    <property type="evidence" value="ECO:0007669"/>
    <property type="project" value="UniProtKB-KW"/>
</dbReference>
<keyword evidence="3" id="KW-0949">S-adenosyl-L-methionine</keyword>
<evidence type="ECO:0000313" key="4">
    <source>
        <dbReference type="EMBL" id="AYO53855.1"/>
    </source>
</evidence>
<dbReference type="PANTHER" id="PTHR43167:SF1">
    <property type="entry name" value="PUTATIVE (AFU_ORTHOLOGUE AFUA_6G01830)-RELATED"/>
    <property type="match status" value="1"/>
</dbReference>
<reference evidence="4 5" key="1">
    <citation type="submission" date="2018-10" db="EMBL/GenBank/DDBJ databases">
        <title>The complete genome of Acinetobacter wuhouensis strain WCHAW010062.</title>
        <authorList>
            <person name="Hu Y."/>
            <person name="Long H."/>
            <person name="Feng Y."/>
            <person name="Zong Z."/>
        </authorList>
    </citation>
    <scope>NUCLEOTIDE SEQUENCE [LARGE SCALE GENOMIC DNA]</scope>
    <source>
        <strain evidence="4 5">WCHAW010062</strain>
    </source>
</reference>